<sequence>MIGPLELAANAAATAAIILAGRNSIHTWWTGIVGCALFGVLFFEARLYADVVLQVFFVASSAIGWRHWLRGGGGQALPVSRADFRSLAWTVPAGVAVSVAYGMLLHRWTDAYAPFADSAVLVFSVIAQLLLMGRRIENWAFWLLVNSVAVPLYASRGLYLTAFLYCVYWVNACIAWRWWHRLAEQDSTRLAGA</sequence>
<dbReference type="Proteomes" id="UP001179361">
    <property type="component" value="Unassembled WGS sequence"/>
</dbReference>
<dbReference type="PANTHER" id="PTHR36122">
    <property type="entry name" value="NICOTINAMIDE RIBOSIDE TRANSPORTER PNUC"/>
    <property type="match status" value="1"/>
</dbReference>
<evidence type="ECO:0000256" key="2">
    <source>
        <dbReference type="ARBA" id="ARBA00004651"/>
    </source>
</evidence>
<accession>A0ABS8QB86</accession>
<dbReference type="InterPro" id="IPR006419">
    <property type="entry name" value="NMN_transpt_PnuC"/>
</dbReference>
<protein>
    <recommendedName>
        <fullName evidence="4">Nicotinamide riboside transporter PnuC</fullName>
    </recommendedName>
</protein>
<keyword evidence="12" id="KW-1185">Reference proteome</keyword>
<feature type="transmembrane region" description="Helical" evidence="10">
    <location>
        <begin position="162"/>
        <end position="179"/>
    </location>
</feature>
<evidence type="ECO:0000256" key="3">
    <source>
        <dbReference type="ARBA" id="ARBA00006669"/>
    </source>
</evidence>
<keyword evidence="6" id="KW-1003">Cell membrane</keyword>
<organism evidence="11 12">
    <name type="scientific">Massilia phyllostachyos</name>
    <dbReference type="NCBI Taxonomy" id="2898585"/>
    <lineage>
        <taxon>Bacteria</taxon>
        <taxon>Pseudomonadati</taxon>
        <taxon>Pseudomonadota</taxon>
        <taxon>Betaproteobacteria</taxon>
        <taxon>Burkholderiales</taxon>
        <taxon>Oxalobacteraceae</taxon>
        <taxon>Telluria group</taxon>
        <taxon>Massilia</taxon>
    </lineage>
</organism>
<keyword evidence="5" id="KW-0813">Transport</keyword>
<comment type="caution">
    <text evidence="11">The sequence shown here is derived from an EMBL/GenBank/DDBJ whole genome shotgun (WGS) entry which is preliminary data.</text>
</comment>
<dbReference type="EMBL" id="JAJNOC010000010">
    <property type="protein sequence ID" value="MCD2519023.1"/>
    <property type="molecule type" value="Genomic_DNA"/>
</dbReference>
<gene>
    <name evidence="11" type="primary">pnuC</name>
    <name evidence="11" type="ORF">LQ564_22230</name>
</gene>
<evidence type="ECO:0000256" key="7">
    <source>
        <dbReference type="ARBA" id="ARBA00022692"/>
    </source>
</evidence>
<keyword evidence="9 10" id="KW-0472">Membrane</keyword>
<feature type="transmembrane region" description="Helical" evidence="10">
    <location>
        <begin position="86"/>
        <end position="105"/>
    </location>
</feature>
<evidence type="ECO:0000256" key="10">
    <source>
        <dbReference type="SAM" id="Phobius"/>
    </source>
</evidence>
<evidence type="ECO:0000313" key="12">
    <source>
        <dbReference type="Proteomes" id="UP001179361"/>
    </source>
</evidence>
<evidence type="ECO:0000256" key="1">
    <source>
        <dbReference type="ARBA" id="ARBA00002672"/>
    </source>
</evidence>
<reference evidence="11" key="1">
    <citation type="submission" date="2021-11" db="EMBL/GenBank/DDBJ databases">
        <title>The complete genome of Massilia sp sp. G4R7.</title>
        <authorList>
            <person name="Liu L."/>
            <person name="Yue J."/>
            <person name="Yuan J."/>
            <person name="Yang F."/>
            <person name="Li L."/>
        </authorList>
    </citation>
    <scope>NUCLEOTIDE SEQUENCE</scope>
    <source>
        <strain evidence="11">G4R7</strain>
    </source>
</reference>
<name>A0ABS8QB86_9BURK</name>
<evidence type="ECO:0000313" key="11">
    <source>
        <dbReference type="EMBL" id="MCD2519023.1"/>
    </source>
</evidence>
<feature type="transmembrane region" description="Helical" evidence="10">
    <location>
        <begin position="111"/>
        <end position="132"/>
    </location>
</feature>
<evidence type="ECO:0000256" key="9">
    <source>
        <dbReference type="ARBA" id="ARBA00023136"/>
    </source>
</evidence>
<comment type="similarity">
    <text evidence="3">Belongs to the nicotinamide ribonucleoside (NR) uptake permease (TC 4.B.1) family.</text>
</comment>
<comment type="subcellular location">
    <subcellularLocation>
        <location evidence="2">Cell membrane</location>
        <topology evidence="2">Multi-pass membrane protein</topology>
    </subcellularLocation>
</comment>
<dbReference type="PANTHER" id="PTHR36122:SF2">
    <property type="entry name" value="NICOTINAMIDE RIBOSIDE TRANSPORTER PNUC"/>
    <property type="match status" value="1"/>
</dbReference>
<dbReference type="RefSeq" id="WP_231060298.1">
    <property type="nucleotide sequence ID" value="NZ_JAJNOC010000010.1"/>
</dbReference>
<proteinExistence type="inferred from homology"/>
<keyword evidence="7 10" id="KW-0812">Transmembrane</keyword>
<evidence type="ECO:0000256" key="8">
    <source>
        <dbReference type="ARBA" id="ARBA00022989"/>
    </source>
</evidence>
<dbReference type="Pfam" id="PF04973">
    <property type="entry name" value="NMN_transporter"/>
    <property type="match status" value="1"/>
</dbReference>
<feature type="transmembrane region" description="Helical" evidence="10">
    <location>
        <begin position="47"/>
        <end position="65"/>
    </location>
</feature>
<dbReference type="NCBIfam" id="TIGR01528">
    <property type="entry name" value="NMN_trans_PnuC"/>
    <property type="match status" value="1"/>
</dbReference>
<evidence type="ECO:0000256" key="6">
    <source>
        <dbReference type="ARBA" id="ARBA00022475"/>
    </source>
</evidence>
<keyword evidence="8 10" id="KW-1133">Transmembrane helix</keyword>
<evidence type="ECO:0000256" key="5">
    <source>
        <dbReference type="ARBA" id="ARBA00022448"/>
    </source>
</evidence>
<comment type="function">
    <text evidence="1">Required for nicotinamide riboside transport across the inner membrane.</text>
</comment>
<evidence type="ECO:0000256" key="4">
    <source>
        <dbReference type="ARBA" id="ARBA00017522"/>
    </source>
</evidence>